<dbReference type="PANTHER" id="PTHR37162">
    <property type="entry name" value="HAT FAMILY DIMERISATION DOMAINCONTAINING PROTEIN-RELATED"/>
    <property type="match status" value="1"/>
</dbReference>
<dbReference type="AlphaFoldDB" id="A0AAE1QPZ3"/>
<reference evidence="2" key="1">
    <citation type="submission" date="2023-11" db="EMBL/GenBank/DDBJ databases">
        <title>Genome assemblies of two species of porcelain crab, Petrolisthes cinctipes and Petrolisthes manimaculis (Anomura: Porcellanidae).</title>
        <authorList>
            <person name="Angst P."/>
        </authorList>
    </citation>
    <scope>NUCLEOTIDE SEQUENCE</scope>
    <source>
        <strain evidence="2">PB745_02</strain>
        <tissue evidence="2">Gill</tissue>
    </source>
</reference>
<comment type="caution">
    <text evidence="2">The sequence shown here is derived from an EMBL/GenBank/DDBJ whole genome shotgun (WGS) entry which is preliminary data.</text>
</comment>
<evidence type="ECO:0000313" key="2">
    <source>
        <dbReference type="EMBL" id="KAK4329212.1"/>
    </source>
</evidence>
<dbReference type="EMBL" id="JAWZYT010000029">
    <property type="protein sequence ID" value="KAK4329212.1"/>
    <property type="molecule type" value="Genomic_DNA"/>
</dbReference>
<evidence type="ECO:0000313" key="3">
    <source>
        <dbReference type="Proteomes" id="UP001292094"/>
    </source>
</evidence>
<keyword evidence="3" id="KW-1185">Reference proteome</keyword>
<proteinExistence type="predicted"/>
<evidence type="ECO:0000256" key="1">
    <source>
        <dbReference type="SAM" id="MobiDB-lite"/>
    </source>
</evidence>
<dbReference type="PANTHER" id="PTHR37162:SF1">
    <property type="entry name" value="BED-TYPE DOMAIN-CONTAINING PROTEIN"/>
    <property type="match status" value="1"/>
</dbReference>
<accession>A0AAE1QPZ3</accession>
<evidence type="ECO:0008006" key="4">
    <source>
        <dbReference type="Google" id="ProtNLM"/>
    </source>
</evidence>
<dbReference type="Proteomes" id="UP001292094">
    <property type="component" value="Unassembled WGS sequence"/>
</dbReference>
<name>A0AAE1QPZ3_9EUCA</name>
<gene>
    <name evidence="2" type="ORF">Pmani_000440</name>
</gene>
<feature type="region of interest" description="Disordered" evidence="1">
    <location>
        <begin position="1"/>
        <end position="48"/>
    </location>
</feature>
<protein>
    <recommendedName>
        <fullName evidence="4">DUF4371 domain-containing protein</fullName>
    </recommendedName>
</protein>
<organism evidence="2 3">
    <name type="scientific">Petrolisthes manimaculis</name>
    <dbReference type="NCBI Taxonomy" id="1843537"/>
    <lineage>
        <taxon>Eukaryota</taxon>
        <taxon>Metazoa</taxon>
        <taxon>Ecdysozoa</taxon>
        <taxon>Arthropoda</taxon>
        <taxon>Crustacea</taxon>
        <taxon>Multicrustacea</taxon>
        <taxon>Malacostraca</taxon>
        <taxon>Eumalacostraca</taxon>
        <taxon>Eucarida</taxon>
        <taxon>Decapoda</taxon>
        <taxon>Pleocyemata</taxon>
        <taxon>Anomura</taxon>
        <taxon>Galatheoidea</taxon>
        <taxon>Porcellanidae</taxon>
        <taxon>Petrolisthes</taxon>
    </lineage>
</organism>
<sequence>MEGSDSTDTMEETPITPRKRKVKARAGPTASGSQSHRQQRYRQEWERNPAFKPWLTGTQDQHKAKCLFCNITMVAELTVIKNHAKGKKHCSHLKVVTDKRATTVTTFFEKSNKQMDERVASAEIKIAGVLAAHNVSFNVMDHLSEVLKDAFNDSKIAQEFTLKRTKATAVVRNVISKSYKEELANKLRKTMFSVLTDESTDIGSIKTSCVVVRFFDSDINCVESKFWELCEVYNVDNPEDVRMGATAKNLYERMIETFKSHEIPLTNIIGFGADGCSVMMGAHNSVSSRFRNECPEWALPKFTSFNTYFQSDKTVITELHEKVIILFKDLVLSFMERDYINKTEFSLIDPGRRDKHLRDTEMYLGVKVLQALNDSSITARKPELQEFFQRCRNFLSVACCEIKKRYDFKDPVISKLNTLAPSNAISGEFRKIVPSLVPLATELPLLVSPEDTALLQRLDDQWRMLPLQCDSSGVALAAVRAAIPASTNVLVEALQVEWRPGSRPFCHGRQ</sequence>